<sequence length="89" mass="10291">MQYQQSFQHSVLQTSLFVSSTLLFLHFALDRRLDRRAPNLADAHTQHNIPTFPLTIVTPHFNYNYINNAGSEQTVSVSFLYHTVWIAVL</sequence>
<dbReference type="EMBL" id="CAVMJV010000003">
    <property type="protein sequence ID" value="CAK5021164.1"/>
    <property type="molecule type" value="Genomic_DNA"/>
</dbReference>
<dbReference type="Proteomes" id="UP001497535">
    <property type="component" value="Unassembled WGS sequence"/>
</dbReference>
<comment type="caution">
    <text evidence="1">The sequence shown here is derived from an EMBL/GenBank/DDBJ whole genome shotgun (WGS) entry which is preliminary data.</text>
</comment>
<protein>
    <submittedName>
        <fullName evidence="1">Uncharacterized protein</fullName>
    </submittedName>
</protein>
<accession>A0ACB0XX37</accession>
<keyword evidence="2" id="KW-1185">Reference proteome</keyword>
<evidence type="ECO:0000313" key="1">
    <source>
        <dbReference type="EMBL" id="CAK5021164.1"/>
    </source>
</evidence>
<reference evidence="1" key="1">
    <citation type="submission" date="2023-11" db="EMBL/GenBank/DDBJ databases">
        <authorList>
            <person name="Poullet M."/>
        </authorList>
    </citation>
    <scope>NUCLEOTIDE SEQUENCE</scope>
    <source>
        <strain evidence="1">E1834</strain>
    </source>
</reference>
<gene>
    <name evidence="1" type="ORF">MENTE1834_LOCUS4649</name>
</gene>
<name>A0ACB0XX37_MELEN</name>
<organism evidence="1 2">
    <name type="scientific">Meloidogyne enterolobii</name>
    <name type="common">Root-knot nematode worm</name>
    <name type="synonym">Meloidogyne mayaguensis</name>
    <dbReference type="NCBI Taxonomy" id="390850"/>
    <lineage>
        <taxon>Eukaryota</taxon>
        <taxon>Metazoa</taxon>
        <taxon>Ecdysozoa</taxon>
        <taxon>Nematoda</taxon>
        <taxon>Chromadorea</taxon>
        <taxon>Rhabditida</taxon>
        <taxon>Tylenchina</taxon>
        <taxon>Tylenchomorpha</taxon>
        <taxon>Tylenchoidea</taxon>
        <taxon>Meloidogynidae</taxon>
        <taxon>Meloidogyninae</taxon>
        <taxon>Meloidogyne</taxon>
    </lineage>
</organism>
<evidence type="ECO:0000313" key="2">
    <source>
        <dbReference type="Proteomes" id="UP001497535"/>
    </source>
</evidence>
<proteinExistence type="predicted"/>